<evidence type="ECO:0000256" key="3">
    <source>
        <dbReference type="ARBA" id="ARBA00022475"/>
    </source>
</evidence>
<evidence type="ECO:0000256" key="6">
    <source>
        <dbReference type="ARBA" id="ARBA00023065"/>
    </source>
</evidence>
<keyword evidence="10" id="KW-1185">Reference proteome</keyword>
<evidence type="ECO:0000256" key="1">
    <source>
        <dbReference type="ARBA" id="ARBA00004202"/>
    </source>
</evidence>
<keyword evidence="2" id="KW-0813">Transport</keyword>
<dbReference type="InterPro" id="IPR027417">
    <property type="entry name" value="P-loop_NTPase"/>
</dbReference>
<dbReference type="InterPro" id="IPR051535">
    <property type="entry name" value="Siderophore_ABC-ATPase"/>
</dbReference>
<dbReference type="Pfam" id="PF13476">
    <property type="entry name" value="AAA_23"/>
    <property type="match status" value="1"/>
</dbReference>
<dbReference type="Pfam" id="PF13304">
    <property type="entry name" value="AAA_21"/>
    <property type="match status" value="1"/>
</dbReference>
<dbReference type="InterPro" id="IPR003593">
    <property type="entry name" value="AAA+_ATPase"/>
</dbReference>
<dbReference type="AlphaFoldDB" id="A0A6M4IRG4"/>
<evidence type="ECO:0000256" key="7">
    <source>
        <dbReference type="ARBA" id="ARBA00023136"/>
    </source>
</evidence>
<evidence type="ECO:0000256" key="4">
    <source>
        <dbReference type="ARBA" id="ARBA00022496"/>
    </source>
</evidence>
<dbReference type="PANTHER" id="PTHR42771">
    <property type="entry name" value="IRON(3+)-HYDROXAMATE IMPORT ATP-BINDING PROTEIN FHUC"/>
    <property type="match status" value="1"/>
</dbReference>
<dbReference type="GO" id="GO:0016887">
    <property type="term" value="F:ATP hydrolysis activity"/>
    <property type="evidence" value="ECO:0007669"/>
    <property type="project" value="InterPro"/>
</dbReference>
<dbReference type="SUPFAM" id="SSF52540">
    <property type="entry name" value="P-loop containing nucleoside triphosphate hydrolases"/>
    <property type="match status" value="1"/>
</dbReference>
<evidence type="ECO:0000259" key="8">
    <source>
        <dbReference type="SMART" id="SM00382"/>
    </source>
</evidence>
<dbReference type="InterPro" id="IPR003959">
    <property type="entry name" value="ATPase_AAA_core"/>
</dbReference>
<evidence type="ECO:0000313" key="9">
    <source>
        <dbReference type="EMBL" id="QJR37290.1"/>
    </source>
</evidence>
<keyword evidence="7" id="KW-0472">Membrane</keyword>
<comment type="subcellular location">
    <subcellularLocation>
        <location evidence="1">Cell membrane</location>
        <topology evidence="1">Peripheral membrane protein</topology>
    </subcellularLocation>
</comment>
<evidence type="ECO:0000313" key="10">
    <source>
        <dbReference type="Proteomes" id="UP000500938"/>
    </source>
</evidence>
<keyword evidence="5" id="KW-0408">Iron</keyword>
<evidence type="ECO:0000256" key="5">
    <source>
        <dbReference type="ARBA" id="ARBA00023004"/>
    </source>
</evidence>
<reference evidence="9 10" key="1">
    <citation type="submission" date="2020-05" db="EMBL/GenBank/DDBJ databases">
        <title>Complete genome sequence of Gemmatimonas greenlandica TET16.</title>
        <authorList>
            <person name="Zeng Y."/>
        </authorList>
    </citation>
    <scope>NUCLEOTIDE SEQUENCE [LARGE SCALE GENOMIC DNA]</scope>
    <source>
        <strain evidence="9 10">TET16</strain>
    </source>
</reference>
<keyword evidence="6" id="KW-0406">Ion transport</keyword>
<dbReference type="SMART" id="SM00382">
    <property type="entry name" value="AAA"/>
    <property type="match status" value="1"/>
</dbReference>
<organism evidence="9 10">
    <name type="scientific">Gemmatimonas groenlandica</name>
    <dbReference type="NCBI Taxonomy" id="2732249"/>
    <lineage>
        <taxon>Bacteria</taxon>
        <taxon>Pseudomonadati</taxon>
        <taxon>Gemmatimonadota</taxon>
        <taxon>Gemmatimonadia</taxon>
        <taxon>Gemmatimonadales</taxon>
        <taxon>Gemmatimonadaceae</taxon>
        <taxon>Gemmatimonas</taxon>
    </lineage>
</organism>
<dbReference type="Proteomes" id="UP000500938">
    <property type="component" value="Chromosome"/>
</dbReference>
<proteinExistence type="predicted"/>
<dbReference type="InterPro" id="IPR038729">
    <property type="entry name" value="Rad50/SbcC_AAA"/>
</dbReference>
<keyword evidence="3" id="KW-1003">Cell membrane</keyword>
<accession>A0A6M4IRG4</accession>
<dbReference type="GO" id="GO:0005524">
    <property type="term" value="F:ATP binding"/>
    <property type="evidence" value="ECO:0007669"/>
    <property type="project" value="InterPro"/>
</dbReference>
<sequence length="251" mass="28564">MTWESLTTMRGTPGSPFLTHLELREERIQPGVHPFEIPLLQHPLSLEFTTPVTFLVGENGSGKSTLLEALAWSVGFGAQGGNRDHQFAEEADGYELGRALRLGWRQRTTEGFFMRAETFFNFASTLESLDSNFARYGGESLHRKSHGEAFLSLFEHRFDDGLFLLDEPEAALSPQRQLAFLQILHRLTVTREAQFVIATHSPMLLAFPGATVFSLDDGVIEQVDYRDTDHFRVTRDFLAAPERFFRYLFED</sequence>
<dbReference type="PANTHER" id="PTHR42771:SF2">
    <property type="entry name" value="IRON(3+)-HYDROXAMATE IMPORT ATP-BINDING PROTEIN FHUC"/>
    <property type="match status" value="1"/>
</dbReference>
<dbReference type="GO" id="GO:0006826">
    <property type="term" value="P:iron ion transport"/>
    <property type="evidence" value="ECO:0007669"/>
    <property type="project" value="UniProtKB-KW"/>
</dbReference>
<dbReference type="RefSeq" id="WP_171226724.1">
    <property type="nucleotide sequence ID" value="NZ_CP053085.1"/>
</dbReference>
<dbReference type="GO" id="GO:0006302">
    <property type="term" value="P:double-strand break repair"/>
    <property type="evidence" value="ECO:0007669"/>
    <property type="project" value="InterPro"/>
</dbReference>
<name>A0A6M4IRG4_9BACT</name>
<protein>
    <submittedName>
        <fullName evidence="9">AAA family ATPase</fullName>
    </submittedName>
</protein>
<gene>
    <name evidence="9" type="ORF">HKW67_18105</name>
</gene>
<dbReference type="Gene3D" id="3.40.50.300">
    <property type="entry name" value="P-loop containing nucleotide triphosphate hydrolases"/>
    <property type="match status" value="2"/>
</dbReference>
<keyword evidence="4" id="KW-0410">Iron transport</keyword>
<dbReference type="KEGG" id="ggr:HKW67_18105"/>
<dbReference type="EMBL" id="CP053085">
    <property type="protein sequence ID" value="QJR37290.1"/>
    <property type="molecule type" value="Genomic_DNA"/>
</dbReference>
<evidence type="ECO:0000256" key="2">
    <source>
        <dbReference type="ARBA" id="ARBA00022448"/>
    </source>
</evidence>
<feature type="domain" description="AAA+ ATPase" evidence="8">
    <location>
        <begin position="49"/>
        <end position="219"/>
    </location>
</feature>
<dbReference type="GO" id="GO:0005886">
    <property type="term" value="C:plasma membrane"/>
    <property type="evidence" value="ECO:0007669"/>
    <property type="project" value="UniProtKB-SubCell"/>
</dbReference>